<dbReference type="EMBL" id="BAAAJE010000001">
    <property type="protein sequence ID" value="GAA1124376.1"/>
    <property type="molecule type" value="Genomic_DNA"/>
</dbReference>
<sequence length="403" mass="40979">MIARGLLGSLLVALGGLVTGVLPWSSPVATFPLLEPLRSSPEGHTVGLVLTTTGVALLAVAWLGLLADPRSVHLATAAWSLPLLLAPPLFSRDGWSYAAQGVLTHLGLSPYVWTPSIFEGPLREGVDPLWMWSPAPYGPVPLGWGSLVAGLTDDPWLLVVGYRVLALLGLALLAWAVPRLARAAGTDPARAAAVVLASPLTIVHGVGGVHNDLVMAALMAAALAAALDGRWVAGAALAGAAAAVKIPGGAVAIGVALVSLAPLAGLLPRLRRLTSVALLAVAVVVATGIAVGVGIGWVHALGTPGQVRTPLSVTTQLGELVGQVGALRALGLAVALGYAGWVALRGRTGEPAYAVCAVARVTTALVVLSPAVHAWYLFWALPFLATARWSRRGAAHAAAVTAR</sequence>
<keyword evidence="10" id="KW-1185">Reference proteome</keyword>
<keyword evidence="2" id="KW-0328">Glycosyltransferase</keyword>
<evidence type="ECO:0008006" key="11">
    <source>
        <dbReference type="Google" id="ProtNLM"/>
    </source>
</evidence>
<organism evidence="9 10">
    <name type="scientific">Nocardioides aquiterrae</name>
    <dbReference type="NCBI Taxonomy" id="203799"/>
    <lineage>
        <taxon>Bacteria</taxon>
        <taxon>Bacillati</taxon>
        <taxon>Actinomycetota</taxon>
        <taxon>Actinomycetes</taxon>
        <taxon>Propionibacteriales</taxon>
        <taxon>Nocardioidaceae</taxon>
        <taxon>Nocardioides</taxon>
    </lineage>
</organism>
<evidence type="ECO:0000256" key="3">
    <source>
        <dbReference type="ARBA" id="ARBA00022679"/>
    </source>
</evidence>
<comment type="subcellular location">
    <subcellularLocation>
        <location evidence="1">Membrane</location>
        <topology evidence="1">Multi-pass membrane protein</topology>
    </subcellularLocation>
</comment>
<comment type="caution">
    <text evidence="9">The sequence shown here is derived from an EMBL/GenBank/DDBJ whole genome shotgun (WGS) entry which is preliminary data.</text>
</comment>
<feature type="transmembrane region" description="Helical" evidence="8">
    <location>
        <begin position="156"/>
        <end position="177"/>
    </location>
</feature>
<gene>
    <name evidence="9" type="ORF">GCM10009606_00050</name>
</gene>
<feature type="transmembrane region" description="Helical" evidence="8">
    <location>
        <begin position="189"/>
        <end position="211"/>
    </location>
</feature>
<reference evidence="9 10" key="1">
    <citation type="journal article" date="2019" name="Int. J. Syst. Evol. Microbiol.">
        <title>The Global Catalogue of Microorganisms (GCM) 10K type strain sequencing project: providing services to taxonomists for standard genome sequencing and annotation.</title>
        <authorList>
            <consortium name="The Broad Institute Genomics Platform"/>
            <consortium name="The Broad Institute Genome Sequencing Center for Infectious Disease"/>
            <person name="Wu L."/>
            <person name="Ma J."/>
        </authorList>
    </citation>
    <scope>NUCLEOTIDE SEQUENCE [LARGE SCALE GENOMIC DNA]</scope>
    <source>
        <strain evidence="9 10">JCM 11813</strain>
    </source>
</reference>
<dbReference type="RefSeq" id="WP_343904520.1">
    <property type="nucleotide sequence ID" value="NZ_BAAAJE010000001.1"/>
</dbReference>
<evidence type="ECO:0000256" key="2">
    <source>
        <dbReference type="ARBA" id="ARBA00022676"/>
    </source>
</evidence>
<keyword evidence="5 8" id="KW-1133">Transmembrane helix</keyword>
<comment type="similarity">
    <text evidence="7">Belongs to the MptA/B family.</text>
</comment>
<dbReference type="NCBIfam" id="NF038066">
    <property type="entry name" value="MptB"/>
    <property type="match status" value="1"/>
</dbReference>
<name>A0ABN1U6E3_9ACTN</name>
<keyword evidence="3" id="KW-0808">Transferase</keyword>
<evidence type="ECO:0000313" key="9">
    <source>
        <dbReference type="EMBL" id="GAA1124376.1"/>
    </source>
</evidence>
<evidence type="ECO:0000256" key="8">
    <source>
        <dbReference type="SAM" id="Phobius"/>
    </source>
</evidence>
<evidence type="ECO:0000256" key="4">
    <source>
        <dbReference type="ARBA" id="ARBA00022692"/>
    </source>
</evidence>
<evidence type="ECO:0000256" key="7">
    <source>
        <dbReference type="ARBA" id="ARBA00043987"/>
    </source>
</evidence>
<feature type="transmembrane region" description="Helical" evidence="8">
    <location>
        <begin position="231"/>
        <end position="264"/>
    </location>
</feature>
<proteinExistence type="inferred from homology"/>
<protein>
    <recommendedName>
        <fullName evidence="11">DUF2029 domain-containing protein</fullName>
    </recommendedName>
</protein>
<evidence type="ECO:0000313" key="10">
    <source>
        <dbReference type="Proteomes" id="UP001499979"/>
    </source>
</evidence>
<keyword evidence="4 8" id="KW-0812">Transmembrane</keyword>
<feature type="transmembrane region" description="Helical" evidence="8">
    <location>
        <begin position="47"/>
        <end position="65"/>
    </location>
</feature>
<accession>A0ABN1U6E3</accession>
<feature type="transmembrane region" description="Helical" evidence="8">
    <location>
        <begin position="72"/>
        <end position="90"/>
    </location>
</feature>
<evidence type="ECO:0000256" key="1">
    <source>
        <dbReference type="ARBA" id="ARBA00004141"/>
    </source>
</evidence>
<keyword evidence="6 8" id="KW-0472">Membrane</keyword>
<dbReference type="Proteomes" id="UP001499979">
    <property type="component" value="Unassembled WGS sequence"/>
</dbReference>
<evidence type="ECO:0000256" key="6">
    <source>
        <dbReference type="ARBA" id="ARBA00023136"/>
    </source>
</evidence>
<dbReference type="InterPro" id="IPR049829">
    <property type="entry name" value="MptA/B-like"/>
</dbReference>
<dbReference type="Pfam" id="PF26314">
    <property type="entry name" value="MptA_B_family"/>
    <property type="match status" value="1"/>
</dbReference>
<evidence type="ECO:0000256" key="5">
    <source>
        <dbReference type="ARBA" id="ARBA00022989"/>
    </source>
</evidence>
<feature type="transmembrane region" description="Helical" evidence="8">
    <location>
        <begin position="353"/>
        <end position="378"/>
    </location>
</feature>
<feature type="transmembrane region" description="Helical" evidence="8">
    <location>
        <begin position="320"/>
        <end position="341"/>
    </location>
</feature>
<feature type="transmembrane region" description="Helical" evidence="8">
    <location>
        <begin position="276"/>
        <end position="300"/>
    </location>
</feature>